<comment type="caution">
    <text evidence="5">Lacks conserved residue(s) required for the propagation of feature annotation.</text>
</comment>
<dbReference type="Gene3D" id="2.10.220.10">
    <property type="entry name" value="Hormone Receptor, Insulin-like Growth Factor Receptor 1, Chain A, domain 2"/>
    <property type="match status" value="1"/>
</dbReference>
<dbReference type="GO" id="GO:0005509">
    <property type="term" value="F:calcium ion binding"/>
    <property type="evidence" value="ECO:0007669"/>
    <property type="project" value="InterPro"/>
</dbReference>
<feature type="domain" description="EGF-like" evidence="6">
    <location>
        <begin position="153"/>
        <end position="195"/>
    </location>
</feature>
<comment type="caution">
    <text evidence="7">The sequence shown here is derived from an EMBL/GenBank/DDBJ whole genome shotgun (WGS) entry which is preliminary data.</text>
</comment>
<evidence type="ECO:0000256" key="1">
    <source>
        <dbReference type="ARBA" id="ARBA00005897"/>
    </source>
</evidence>
<dbReference type="GO" id="GO:0048731">
    <property type="term" value="P:system development"/>
    <property type="evidence" value="ECO:0007669"/>
    <property type="project" value="UniProtKB-ARBA"/>
</dbReference>
<dbReference type="GO" id="GO:0048513">
    <property type="term" value="P:animal organ development"/>
    <property type="evidence" value="ECO:0007669"/>
    <property type="project" value="UniProtKB-ARBA"/>
</dbReference>
<dbReference type="EMBL" id="CAKOGL010000022">
    <property type="protein sequence ID" value="CAH2100366.1"/>
    <property type="molecule type" value="Genomic_DNA"/>
</dbReference>
<keyword evidence="8" id="KW-1185">Reference proteome</keyword>
<proteinExistence type="inferred from homology"/>
<dbReference type="InterPro" id="IPR009030">
    <property type="entry name" value="Growth_fac_rcpt_cys_sf"/>
</dbReference>
<dbReference type="Proteomes" id="UP001153954">
    <property type="component" value="Unassembled WGS sequence"/>
</dbReference>
<dbReference type="InterPro" id="IPR000742">
    <property type="entry name" value="EGF"/>
</dbReference>
<dbReference type="AlphaFoldDB" id="A0AAU9ULB8"/>
<evidence type="ECO:0000313" key="7">
    <source>
        <dbReference type="EMBL" id="CAH2100366.1"/>
    </source>
</evidence>
<dbReference type="Pfam" id="PF11938">
    <property type="entry name" value="DUF3456"/>
    <property type="match status" value="1"/>
</dbReference>
<dbReference type="CDD" id="cd00064">
    <property type="entry name" value="FU"/>
    <property type="match status" value="1"/>
</dbReference>
<name>A0AAU9ULB8_EUPED</name>
<keyword evidence="2 5" id="KW-0245">EGF-like domain</keyword>
<dbReference type="Gene3D" id="2.10.25.10">
    <property type="entry name" value="Laminin"/>
    <property type="match status" value="1"/>
</dbReference>
<dbReference type="CDD" id="cd00054">
    <property type="entry name" value="EGF_CA"/>
    <property type="match status" value="1"/>
</dbReference>
<keyword evidence="3" id="KW-0106">Calcium</keyword>
<dbReference type="InterPro" id="IPR002049">
    <property type="entry name" value="LE_dom"/>
</dbReference>
<dbReference type="InterPro" id="IPR001881">
    <property type="entry name" value="EGF-like_Ca-bd_dom"/>
</dbReference>
<dbReference type="PROSITE" id="PS01248">
    <property type="entry name" value="EGF_LAM_1"/>
    <property type="match status" value="1"/>
</dbReference>
<accession>A0AAU9ULB8</accession>
<dbReference type="InterPro" id="IPR006212">
    <property type="entry name" value="Furin_repeat"/>
</dbReference>
<reference evidence="7" key="1">
    <citation type="submission" date="2022-03" db="EMBL/GenBank/DDBJ databases">
        <authorList>
            <person name="Tunstrom K."/>
        </authorList>
    </citation>
    <scope>NUCLEOTIDE SEQUENCE</scope>
</reference>
<evidence type="ECO:0000259" key="6">
    <source>
        <dbReference type="PROSITE" id="PS50026"/>
    </source>
</evidence>
<evidence type="ECO:0000256" key="4">
    <source>
        <dbReference type="ARBA" id="ARBA00023157"/>
    </source>
</evidence>
<dbReference type="InterPro" id="IPR021852">
    <property type="entry name" value="DUF3456"/>
</dbReference>
<gene>
    <name evidence="7" type="ORF">EEDITHA_LOCUS15241</name>
</gene>
<feature type="disulfide bond" evidence="5">
    <location>
        <begin position="185"/>
        <end position="194"/>
    </location>
</feature>
<dbReference type="SUPFAM" id="SSF57184">
    <property type="entry name" value="Growth factor receptor domain"/>
    <property type="match status" value="1"/>
</dbReference>
<evidence type="ECO:0000256" key="3">
    <source>
        <dbReference type="ARBA" id="ARBA00022837"/>
    </source>
</evidence>
<protein>
    <recommendedName>
        <fullName evidence="6">EGF-like domain-containing protein</fullName>
    </recommendedName>
</protein>
<evidence type="ECO:0000256" key="2">
    <source>
        <dbReference type="ARBA" id="ARBA00022536"/>
    </source>
</evidence>
<dbReference type="PROSITE" id="PS50026">
    <property type="entry name" value="EGF_3"/>
    <property type="match status" value="1"/>
</dbReference>
<dbReference type="SMART" id="SM00261">
    <property type="entry name" value="FU"/>
    <property type="match status" value="2"/>
</dbReference>
<sequence>MELTPCVAYNLFTILVGVSSILCSVQPPTINPGLLTPTQQIGECQSCKIFIDSFKRGLERTKRGKYEGGDAAWEEEKLIKSYKRSEIRLVDIQEGICKEENKYSVQCHHMAEKAEELIEEWWAQDPDESADLYTYICIDKMQVCCPKHHYGKNCLPCHGDHENLCNGNGKCRGDGTRKGNGTCLCDPQYIGENCDQCAVGYYQEEKNDKIKCIKCHPSCLGGCRNGTQLDCISCKPGFVFDINNGCMDINECNDPKICEHGQFCVNTVGSYFCRDCDKSCNGCYSDGPDACSKCAEGYYMKGELCISDIENEEQEKFLTNARFMTYLGLLIATGIMLPKSTTLGSMVGIVVLSYIMGSEYYCMINGHTGLVDLTKFDLFNIFRL</sequence>
<dbReference type="CDD" id="cd00055">
    <property type="entry name" value="EGF_Lam"/>
    <property type="match status" value="1"/>
</dbReference>
<evidence type="ECO:0000313" key="8">
    <source>
        <dbReference type="Proteomes" id="UP001153954"/>
    </source>
</evidence>
<dbReference type="PROSITE" id="PS00022">
    <property type="entry name" value="EGF_1"/>
    <property type="match status" value="1"/>
</dbReference>
<keyword evidence="4 5" id="KW-1015">Disulfide bond</keyword>
<dbReference type="PROSITE" id="PS01187">
    <property type="entry name" value="EGF_CA"/>
    <property type="match status" value="1"/>
</dbReference>
<dbReference type="SMART" id="SM00179">
    <property type="entry name" value="EGF_CA"/>
    <property type="match status" value="1"/>
</dbReference>
<dbReference type="Pfam" id="PF00053">
    <property type="entry name" value="EGF_laminin"/>
    <property type="match status" value="1"/>
</dbReference>
<evidence type="ECO:0000256" key="5">
    <source>
        <dbReference type="PROSITE-ProRule" id="PRU00076"/>
    </source>
</evidence>
<organism evidence="7 8">
    <name type="scientific">Euphydryas editha</name>
    <name type="common">Edith's checkerspot</name>
    <dbReference type="NCBI Taxonomy" id="104508"/>
    <lineage>
        <taxon>Eukaryota</taxon>
        <taxon>Metazoa</taxon>
        <taxon>Ecdysozoa</taxon>
        <taxon>Arthropoda</taxon>
        <taxon>Hexapoda</taxon>
        <taxon>Insecta</taxon>
        <taxon>Pterygota</taxon>
        <taxon>Neoptera</taxon>
        <taxon>Endopterygota</taxon>
        <taxon>Lepidoptera</taxon>
        <taxon>Glossata</taxon>
        <taxon>Ditrysia</taxon>
        <taxon>Papilionoidea</taxon>
        <taxon>Nymphalidae</taxon>
        <taxon>Nymphalinae</taxon>
        <taxon>Euphydryas</taxon>
    </lineage>
</organism>
<comment type="similarity">
    <text evidence="1">Belongs to the CRELD family.</text>
</comment>
<dbReference type="InterPro" id="IPR018097">
    <property type="entry name" value="EGF_Ca-bd_CS"/>
</dbReference>